<gene>
    <name evidence="9" type="ORF">SAMN02745176_00791</name>
</gene>
<evidence type="ECO:0000259" key="8">
    <source>
        <dbReference type="Pfam" id="PF04239"/>
    </source>
</evidence>
<keyword evidence="3" id="KW-1003">Cell membrane</keyword>
<dbReference type="Pfam" id="PF04239">
    <property type="entry name" value="DUF421"/>
    <property type="match status" value="1"/>
</dbReference>
<proteinExistence type="inferred from homology"/>
<keyword evidence="10" id="KW-1185">Reference proteome</keyword>
<dbReference type="Gene3D" id="3.30.240.20">
    <property type="entry name" value="bsu07140 like domains"/>
    <property type="match status" value="2"/>
</dbReference>
<dbReference type="PANTHER" id="PTHR34582">
    <property type="entry name" value="UPF0702 TRANSMEMBRANE PROTEIN YCAP"/>
    <property type="match status" value="1"/>
</dbReference>
<reference evidence="9 10" key="1">
    <citation type="submission" date="2016-11" db="EMBL/GenBank/DDBJ databases">
        <authorList>
            <person name="Jaros S."/>
            <person name="Januszkiewicz K."/>
            <person name="Wedrychowicz H."/>
        </authorList>
    </citation>
    <scope>NUCLEOTIDE SEQUENCE [LARGE SCALE GENOMIC DNA]</scope>
    <source>
        <strain evidence="9 10">DSM 19022</strain>
    </source>
</reference>
<comment type="subcellular location">
    <subcellularLocation>
        <location evidence="1">Cell membrane</location>
        <topology evidence="1">Multi-pass membrane protein</topology>
    </subcellularLocation>
</comment>
<accession>A0A1M6CI77</accession>
<evidence type="ECO:0000256" key="3">
    <source>
        <dbReference type="ARBA" id="ARBA00022475"/>
    </source>
</evidence>
<evidence type="ECO:0000313" key="9">
    <source>
        <dbReference type="EMBL" id="SHI60697.1"/>
    </source>
</evidence>
<dbReference type="PANTHER" id="PTHR34582:SF6">
    <property type="entry name" value="UPF0702 TRANSMEMBRANE PROTEIN YCAP"/>
    <property type="match status" value="1"/>
</dbReference>
<dbReference type="AlphaFoldDB" id="A0A1M6CI77"/>
<keyword evidence="5 7" id="KW-1133">Transmembrane helix</keyword>
<evidence type="ECO:0000256" key="4">
    <source>
        <dbReference type="ARBA" id="ARBA00022692"/>
    </source>
</evidence>
<keyword evidence="4 7" id="KW-0812">Transmembrane</keyword>
<protein>
    <submittedName>
        <fullName evidence="9">Uncharacterized membrane protein YcaP, DUF421 family</fullName>
    </submittedName>
</protein>
<dbReference type="EMBL" id="FQZS01000005">
    <property type="protein sequence ID" value="SHI60697.1"/>
    <property type="molecule type" value="Genomic_DNA"/>
</dbReference>
<dbReference type="InterPro" id="IPR007353">
    <property type="entry name" value="DUF421"/>
</dbReference>
<feature type="transmembrane region" description="Helical" evidence="7">
    <location>
        <begin position="61"/>
        <end position="79"/>
    </location>
</feature>
<organism evidence="9 10">
    <name type="scientific">Lutispora thermophila DSM 19022</name>
    <dbReference type="NCBI Taxonomy" id="1122184"/>
    <lineage>
        <taxon>Bacteria</taxon>
        <taxon>Bacillati</taxon>
        <taxon>Bacillota</taxon>
        <taxon>Clostridia</taxon>
        <taxon>Lutisporales</taxon>
        <taxon>Lutisporaceae</taxon>
        <taxon>Lutispora</taxon>
    </lineage>
</organism>
<evidence type="ECO:0000256" key="5">
    <source>
        <dbReference type="ARBA" id="ARBA00022989"/>
    </source>
</evidence>
<dbReference type="STRING" id="1122184.SAMN02745176_00791"/>
<evidence type="ECO:0000256" key="1">
    <source>
        <dbReference type="ARBA" id="ARBA00004651"/>
    </source>
</evidence>
<feature type="transmembrane region" description="Helical" evidence="7">
    <location>
        <begin position="6"/>
        <end position="24"/>
    </location>
</feature>
<evidence type="ECO:0000256" key="7">
    <source>
        <dbReference type="SAM" id="Phobius"/>
    </source>
</evidence>
<feature type="domain" description="YetF C-terminal" evidence="8">
    <location>
        <begin position="80"/>
        <end position="211"/>
    </location>
</feature>
<dbReference type="GO" id="GO:0005886">
    <property type="term" value="C:plasma membrane"/>
    <property type="evidence" value="ECO:0007669"/>
    <property type="project" value="UniProtKB-SubCell"/>
</dbReference>
<evidence type="ECO:0000256" key="6">
    <source>
        <dbReference type="ARBA" id="ARBA00023136"/>
    </source>
</evidence>
<keyword evidence="6 7" id="KW-0472">Membrane</keyword>
<sequence>MLLIVFIRTIILYFLIVIIMRLMGKRQIGQLQPSELVVALIIADLAAIPMGNTGIPLLAGIIPILTLFVCEAMLSYISLKSQLARRIISGKPSIVIEKGKILENELRKQRFNIDDLMEQLRLKDVFDIQDVEYAILETGGQISILLKTDKKPVIREDLNIKHQYEGLPISLIIDGRINCHNLSISGHDMNWLNKQLSINGIKSPRDVLYAYISEDNKFVYMLRDKAKGGYSN</sequence>
<evidence type="ECO:0000256" key="2">
    <source>
        <dbReference type="ARBA" id="ARBA00006448"/>
    </source>
</evidence>
<evidence type="ECO:0000313" key="10">
    <source>
        <dbReference type="Proteomes" id="UP000184442"/>
    </source>
</evidence>
<name>A0A1M6CI77_9FIRM</name>
<comment type="similarity">
    <text evidence="2">Belongs to the UPF0702 family.</text>
</comment>
<dbReference type="InterPro" id="IPR023090">
    <property type="entry name" value="UPF0702_alpha/beta_dom_sf"/>
</dbReference>
<dbReference type="Proteomes" id="UP000184442">
    <property type="component" value="Unassembled WGS sequence"/>
</dbReference>